<proteinExistence type="predicted"/>
<organism evidence="1 2">
    <name type="scientific">Alteromonas gilva</name>
    <dbReference type="NCBI Taxonomy" id="2987522"/>
    <lineage>
        <taxon>Bacteria</taxon>
        <taxon>Pseudomonadati</taxon>
        <taxon>Pseudomonadota</taxon>
        <taxon>Gammaproteobacteria</taxon>
        <taxon>Alteromonadales</taxon>
        <taxon>Alteromonadaceae</taxon>
        <taxon>Alteromonas/Salinimonas group</taxon>
        <taxon>Alteromonas</taxon>
    </lineage>
</organism>
<evidence type="ECO:0000313" key="2">
    <source>
        <dbReference type="Proteomes" id="UP001218788"/>
    </source>
</evidence>
<accession>A0ABT5L360</accession>
<dbReference type="SUPFAM" id="SSF53850">
    <property type="entry name" value="Periplasmic binding protein-like II"/>
    <property type="match status" value="1"/>
</dbReference>
<evidence type="ECO:0000313" key="1">
    <source>
        <dbReference type="EMBL" id="MDC8831480.1"/>
    </source>
</evidence>
<name>A0ABT5L360_9ALTE</name>
<dbReference type="Proteomes" id="UP001218788">
    <property type="component" value="Unassembled WGS sequence"/>
</dbReference>
<keyword evidence="2" id="KW-1185">Reference proteome</keyword>
<gene>
    <name evidence="1" type="ORF">OIK42_11980</name>
</gene>
<sequence>MTFWFKVAVVSIVFGMSISKAESSGTAESHEEEKAVIRIPMPITGTLSQHDYFLWLLQSAVDLTADKFGPIELVSSETPTNQARQMRLLDANIVDVMWSVSTPEREERYLSVDFPLYGDLFSYRVLVVRKDDKRFNQSLTLDEIKSMVAVQGNDWPDLYILRDNGFKVEPGDYPYAFKLLSSGFVDYFPRAAVEVCEELKIRPDLTIFPGHLLTYPNTMKFLLNKGNSQLAKRIETGLGKLYDSGKWTQKIATQPAFTNAIPIIRHNNTHVHRLKSVNPTYYEHPFVKDVKAMADDFPTTNIVCQ</sequence>
<reference evidence="1 2" key="1">
    <citation type="submission" date="2022-10" db="EMBL/GenBank/DDBJ databases">
        <title>Alteromonas sp. chi3 Genome sequencing.</title>
        <authorList>
            <person name="Park S."/>
        </authorList>
    </citation>
    <scope>NUCLEOTIDE SEQUENCE [LARGE SCALE GENOMIC DNA]</scope>
    <source>
        <strain evidence="2">chi3</strain>
    </source>
</reference>
<protein>
    <submittedName>
        <fullName evidence="1">Transporter substrate-binding domain-containing protein</fullName>
    </submittedName>
</protein>
<dbReference type="Gene3D" id="3.40.190.10">
    <property type="entry name" value="Periplasmic binding protein-like II"/>
    <property type="match status" value="2"/>
</dbReference>
<dbReference type="RefSeq" id="WP_273640809.1">
    <property type="nucleotide sequence ID" value="NZ_JAQQXP010000001.1"/>
</dbReference>
<comment type="caution">
    <text evidence="1">The sequence shown here is derived from an EMBL/GenBank/DDBJ whole genome shotgun (WGS) entry which is preliminary data.</text>
</comment>
<dbReference type="EMBL" id="JAQQXP010000001">
    <property type="protein sequence ID" value="MDC8831480.1"/>
    <property type="molecule type" value="Genomic_DNA"/>
</dbReference>